<proteinExistence type="inferred from homology"/>
<evidence type="ECO:0000256" key="3">
    <source>
        <dbReference type="ARBA" id="ARBA00022481"/>
    </source>
</evidence>
<feature type="coiled-coil region" evidence="8">
    <location>
        <begin position="284"/>
        <end position="328"/>
    </location>
</feature>
<keyword evidence="5 7" id="KW-0648">Protein biosynthesis</keyword>
<dbReference type="Pfam" id="PF03462">
    <property type="entry name" value="PCRF"/>
    <property type="match status" value="1"/>
</dbReference>
<comment type="PTM">
    <text evidence="7">Methylated by PrmC. Methylation increases the termination efficiency of RF1.</text>
</comment>
<evidence type="ECO:0000256" key="6">
    <source>
        <dbReference type="ARBA" id="ARBA00050039"/>
    </source>
</evidence>
<evidence type="ECO:0000256" key="7">
    <source>
        <dbReference type="HAMAP-Rule" id="MF_00093"/>
    </source>
</evidence>
<dbReference type="Gene3D" id="3.30.160.20">
    <property type="match status" value="1"/>
</dbReference>
<organism evidence="10 11">
    <name type="scientific">Bowdeniella nasicola</name>
    <dbReference type="NCBI Taxonomy" id="208480"/>
    <lineage>
        <taxon>Bacteria</taxon>
        <taxon>Bacillati</taxon>
        <taxon>Actinomycetota</taxon>
        <taxon>Actinomycetes</taxon>
        <taxon>Actinomycetales</taxon>
        <taxon>Actinomycetaceae</taxon>
        <taxon>Bowdeniella</taxon>
    </lineage>
</organism>
<dbReference type="Proteomes" id="UP000199288">
    <property type="component" value="Unassembled WGS sequence"/>
</dbReference>
<name>A0A1H3VQC4_9ACTO</name>
<keyword evidence="8" id="KW-0175">Coiled coil</keyword>
<evidence type="ECO:0000259" key="9">
    <source>
        <dbReference type="PROSITE" id="PS00745"/>
    </source>
</evidence>
<evidence type="ECO:0000313" key="10">
    <source>
        <dbReference type="EMBL" id="SDZ76959.1"/>
    </source>
</evidence>
<comment type="similarity">
    <text evidence="2 7">Belongs to the prokaryotic/mitochondrial release factor family.</text>
</comment>
<dbReference type="EMBL" id="FNQV01000001">
    <property type="protein sequence ID" value="SDZ76959.1"/>
    <property type="molecule type" value="Genomic_DNA"/>
</dbReference>
<dbReference type="InterPro" id="IPR000352">
    <property type="entry name" value="Pep_chain_release_fac_I"/>
</dbReference>
<dbReference type="OrthoDB" id="9806673at2"/>
<evidence type="ECO:0000256" key="5">
    <source>
        <dbReference type="ARBA" id="ARBA00022917"/>
    </source>
</evidence>
<dbReference type="FunFam" id="3.30.160.20:FF:000004">
    <property type="entry name" value="Peptide chain release factor 1"/>
    <property type="match status" value="1"/>
</dbReference>
<accession>A0A1H3VQC4</accession>
<evidence type="ECO:0000256" key="8">
    <source>
        <dbReference type="SAM" id="Coils"/>
    </source>
</evidence>
<protein>
    <recommendedName>
        <fullName evidence="6 7">Peptide chain release factor 1</fullName>
        <shortName evidence="7">RF-1</shortName>
    </recommendedName>
</protein>
<evidence type="ECO:0000256" key="4">
    <source>
        <dbReference type="ARBA" id="ARBA00022490"/>
    </source>
</evidence>
<dbReference type="GO" id="GO:0016149">
    <property type="term" value="F:translation release factor activity, codon specific"/>
    <property type="evidence" value="ECO:0007669"/>
    <property type="project" value="UniProtKB-UniRule"/>
</dbReference>
<gene>
    <name evidence="7" type="primary">prfA</name>
    <name evidence="10" type="ORF">SAMN02910418_00186</name>
</gene>
<feature type="domain" description="Prokaryotic-type class I peptide chain release factors" evidence="9">
    <location>
        <begin position="255"/>
        <end position="271"/>
    </location>
</feature>
<dbReference type="InterPro" id="IPR005139">
    <property type="entry name" value="PCRF"/>
</dbReference>
<dbReference type="PANTHER" id="PTHR43804">
    <property type="entry name" value="LD18447P"/>
    <property type="match status" value="1"/>
</dbReference>
<dbReference type="Gene3D" id="6.10.140.1950">
    <property type="match status" value="1"/>
</dbReference>
<comment type="function">
    <text evidence="1 7">Peptide chain release factor 1 directs the termination of translation in response to the peptide chain termination codons UAG and UAA.</text>
</comment>
<reference evidence="11" key="1">
    <citation type="submission" date="2016-10" db="EMBL/GenBank/DDBJ databases">
        <authorList>
            <person name="Varghese N."/>
            <person name="Submissions S."/>
        </authorList>
    </citation>
    <scope>NUCLEOTIDE SEQUENCE [LARGE SCALE GENOMIC DNA]</scope>
    <source>
        <strain evidence="11">KPR-1</strain>
    </source>
</reference>
<keyword evidence="3 7" id="KW-0488">Methylation</keyword>
<evidence type="ECO:0000313" key="11">
    <source>
        <dbReference type="Proteomes" id="UP000199288"/>
    </source>
</evidence>
<dbReference type="SUPFAM" id="SSF75620">
    <property type="entry name" value="Release factor"/>
    <property type="match status" value="1"/>
</dbReference>
<dbReference type="InterPro" id="IPR050057">
    <property type="entry name" value="Prokaryotic/Mito_RF"/>
</dbReference>
<dbReference type="PROSITE" id="PS00745">
    <property type="entry name" value="RF_PROK_I"/>
    <property type="match status" value="1"/>
</dbReference>
<evidence type="ECO:0000256" key="1">
    <source>
        <dbReference type="ARBA" id="ARBA00002986"/>
    </source>
</evidence>
<keyword evidence="11" id="KW-1185">Reference proteome</keyword>
<dbReference type="NCBIfam" id="NF001859">
    <property type="entry name" value="PRK00591.1"/>
    <property type="match status" value="1"/>
</dbReference>
<dbReference type="SMART" id="SM00937">
    <property type="entry name" value="PCRF"/>
    <property type="match status" value="1"/>
</dbReference>
<dbReference type="PANTHER" id="PTHR43804:SF7">
    <property type="entry name" value="LD18447P"/>
    <property type="match status" value="1"/>
</dbReference>
<dbReference type="Gene3D" id="3.30.70.1660">
    <property type="match status" value="1"/>
</dbReference>
<dbReference type="InterPro" id="IPR004373">
    <property type="entry name" value="RF-1"/>
</dbReference>
<dbReference type="RefSeq" id="WP_092561056.1">
    <property type="nucleotide sequence ID" value="NZ_FNQV01000001.1"/>
</dbReference>
<comment type="subcellular location">
    <subcellularLocation>
        <location evidence="7">Cytoplasm</location>
    </subcellularLocation>
</comment>
<dbReference type="Pfam" id="PF00472">
    <property type="entry name" value="RF-1"/>
    <property type="match status" value="1"/>
</dbReference>
<dbReference type="InterPro" id="IPR045853">
    <property type="entry name" value="Pep_chain_release_fac_I_sf"/>
</dbReference>
<dbReference type="AlphaFoldDB" id="A0A1H3VQC4"/>
<dbReference type="NCBIfam" id="TIGR00019">
    <property type="entry name" value="prfA"/>
    <property type="match status" value="1"/>
</dbReference>
<keyword evidence="4 7" id="KW-0963">Cytoplasm</keyword>
<dbReference type="HAMAP" id="MF_00093">
    <property type="entry name" value="Rel_fac_1"/>
    <property type="match status" value="1"/>
</dbReference>
<feature type="modified residue" description="N5-methylglutamine" evidence="7">
    <location>
        <position position="262"/>
    </location>
</feature>
<dbReference type="GO" id="GO:0005737">
    <property type="term" value="C:cytoplasm"/>
    <property type="evidence" value="ECO:0007669"/>
    <property type="project" value="UniProtKB-SubCell"/>
</dbReference>
<evidence type="ECO:0000256" key="2">
    <source>
        <dbReference type="ARBA" id="ARBA00010835"/>
    </source>
</evidence>
<sequence>MASSPAKPEGLALDDDVWARLSEEERQLTASAAPLLVEHQDLETQMADPAVLSDQNKARKVGRRYAELGRVNAAYSRFIDAVGDLQAGRDLAAADPDFADEISALETSASEATDVLRDVLLPRDPDDANDVIMEIKAGEGGQESALFAADLARMYLRYAERKGWSAKMLNETWSDLGGYKDATIAIRASGNVTPEEGVWAHLKYEGGVHRVQRVPVTESQGRIHTSAAGVLVLPELEDEGEIEIDENDLRIDVYRSSGPGGQSVNTTDSAVRITHLPTGVVVSMQNEKSQIQNREAAMRVLKARLAQLKQEEADAAAAEARKSQVRTVDRSERIRTYNFPENRIADHRTGFKAYNLDTVLDGELEPVIASAIALDEQHRLAQGL</sequence>